<dbReference type="EMBL" id="JABBFX010000003">
    <property type="protein sequence ID" value="NML47260.1"/>
    <property type="molecule type" value="Genomic_DNA"/>
</dbReference>
<comment type="similarity">
    <text evidence="1">Belongs to the ABC transporter superfamily.</text>
</comment>
<dbReference type="InterPro" id="IPR003593">
    <property type="entry name" value="AAA+_ATPase"/>
</dbReference>
<accession>A0A848HCR1</accession>
<evidence type="ECO:0000256" key="1">
    <source>
        <dbReference type="ARBA" id="ARBA00005417"/>
    </source>
</evidence>
<keyword evidence="3" id="KW-1003">Cell membrane</keyword>
<dbReference type="InterPro" id="IPR027417">
    <property type="entry name" value="P-loop_NTPase"/>
</dbReference>
<keyword evidence="3" id="KW-0472">Membrane</keyword>
<dbReference type="Gene3D" id="3.40.50.300">
    <property type="entry name" value="P-loop containing nucleotide triphosphate hydrolases"/>
    <property type="match status" value="1"/>
</dbReference>
<gene>
    <name evidence="8" type="ORF">HHL11_26165</name>
</gene>
<keyword evidence="4" id="KW-0547">Nucleotide-binding</keyword>
<protein>
    <submittedName>
        <fullName evidence="8">ATP-binding cassette domain-containing protein</fullName>
    </submittedName>
</protein>
<proteinExistence type="inferred from homology"/>
<comment type="caution">
    <text evidence="8">The sequence shown here is derived from an EMBL/GenBank/DDBJ whole genome shotgun (WGS) entry which is preliminary data.</text>
</comment>
<dbReference type="PROSITE" id="PS50893">
    <property type="entry name" value="ABC_TRANSPORTER_2"/>
    <property type="match status" value="1"/>
</dbReference>
<evidence type="ECO:0000259" key="7">
    <source>
        <dbReference type="PROSITE" id="PS50893"/>
    </source>
</evidence>
<evidence type="ECO:0000313" key="9">
    <source>
        <dbReference type="Proteomes" id="UP000541185"/>
    </source>
</evidence>
<dbReference type="RefSeq" id="WP_169421542.1">
    <property type="nucleotide sequence ID" value="NZ_JABBFX010000003.1"/>
</dbReference>
<dbReference type="GO" id="GO:0016887">
    <property type="term" value="F:ATP hydrolysis activity"/>
    <property type="evidence" value="ECO:0007669"/>
    <property type="project" value="InterPro"/>
</dbReference>
<evidence type="ECO:0000256" key="2">
    <source>
        <dbReference type="ARBA" id="ARBA00022448"/>
    </source>
</evidence>
<keyword evidence="2" id="KW-0813">Transport</keyword>
<dbReference type="Proteomes" id="UP000541185">
    <property type="component" value="Unassembled WGS sequence"/>
</dbReference>
<evidence type="ECO:0000256" key="4">
    <source>
        <dbReference type="ARBA" id="ARBA00022741"/>
    </source>
</evidence>
<dbReference type="GO" id="GO:0015658">
    <property type="term" value="F:branched-chain amino acid transmembrane transporter activity"/>
    <property type="evidence" value="ECO:0007669"/>
    <property type="project" value="TreeGrafter"/>
</dbReference>
<dbReference type="InterPro" id="IPR017871">
    <property type="entry name" value="ABC_transporter-like_CS"/>
</dbReference>
<keyword evidence="6" id="KW-0029">Amino-acid transport</keyword>
<evidence type="ECO:0000313" key="8">
    <source>
        <dbReference type="EMBL" id="NML47260.1"/>
    </source>
</evidence>
<dbReference type="PANTHER" id="PTHR43820">
    <property type="entry name" value="HIGH-AFFINITY BRANCHED-CHAIN AMINO ACID TRANSPORT ATP-BINDING PROTEIN LIVF"/>
    <property type="match status" value="1"/>
</dbReference>
<reference evidence="8 9" key="1">
    <citation type="submission" date="2020-04" db="EMBL/GenBank/DDBJ databases">
        <title>Ramlibacter sp. G-1-2-2 isolated from soil.</title>
        <authorList>
            <person name="Dahal R.H."/>
        </authorList>
    </citation>
    <scope>NUCLEOTIDE SEQUENCE [LARGE SCALE GENOMIC DNA]</scope>
    <source>
        <strain evidence="8 9">G-1-2-2</strain>
    </source>
</reference>
<dbReference type="PANTHER" id="PTHR43820:SF4">
    <property type="entry name" value="HIGH-AFFINITY BRANCHED-CHAIN AMINO ACID TRANSPORT ATP-BINDING PROTEIN LIVF"/>
    <property type="match status" value="1"/>
</dbReference>
<keyword evidence="5 8" id="KW-0067">ATP-binding</keyword>
<dbReference type="InterPro" id="IPR052156">
    <property type="entry name" value="BCAA_Transport_ATP-bd_LivF"/>
</dbReference>
<evidence type="ECO:0000256" key="5">
    <source>
        <dbReference type="ARBA" id="ARBA00022840"/>
    </source>
</evidence>
<dbReference type="SMART" id="SM00382">
    <property type="entry name" value="AAA"/>
    <property type="match status" value="1"/>
</dbReference>
<dbReference type="AlphaFoldDB" id="A0A848HCR1"/>
<sequence>MSRPAAALQTVDLSVGYGPVAVVQRVALQVGKGEAVALLGANGAGKSTLLKGLSGLLKPSAGKVLFGGVETQGLAAEALVTRGMAHVAEGRRIFRRETVLDNLLLGMYRLKLSPGERDSRCEEVFTLFPVLKQKAGLLAGGLSGGQQQMLAIAQALVRKPSLVMLDEPSVGLAPNLVEEVFRTLETVRAQGVAVLLVEQVVERTLEFVDYAYLLQNGRVTATGTPAELAGSDVVQRAYLGEAAPMPKAA</sequence>
<dbReference type="PROSITE" id="PS00211">
    <property type="entry name" value="ABC_TRANSPORTER_1"/>
    <property type="match status" value="1"/>
</dbReference>
<keyword evidence="9" id="KW-1185">Reference proteome</keyword>
<dbReference type="GO" id="GO:0005524">
    <property type="term" value="F:ATP binding"/>
    <property type="evidence" value="ECO:0007669"/>
    <property type="project" value="UniProtKB-KW"/>
</dbReference>
<dbReference type="InterPro" id="IPR003439">
    <property type="entry name" value="ABC_transporter-like_ATP-bd"/>
</dbReference>
<feature type="domain" description="ABC transporter" evidence="7">
    <location>
        <begin position="8"/>
        <end position="241"/>
    </location>
</feature>
<evidence type="ECO:0000256" key="6">
    <source>
        <dbReference type="ARBA" id="ARBA00022970"/>
    </source>
</evidence>
<dbReference type="Pfam" id="PF00005">
    <property type="entry name" value="ABC_tran"/>
    <property type="match status" value="1"/>
</dbReference>
<evidence type="ECO:0000256" key="3">
    <source>
        <dbReference type="ARBA" id="ARBA00022475"/>
    </source>
</evidence>
<organism evidence="8 9">
    <name type="scientific">Ramlibacter agri</name>
    <dbReference type="NCBI Taxonomy" id="2728837"/>
    <lineage>
        <taxon>Bacteria</taxon>
        <taxon>Pseudomonadati</taxon>
        <taxon>Pseudomonadota</taxon>
        <taxon>Betaproteobacteria</taxon>
        <taxon>Burkholderiales</taxon>
        <taxon>Comamonadaceae</taxon>
        <taxon>Ramlibacter</taxon>
    </lineage>
</organism>
<dbReference type="SUPFAM" id="SSF52540">
    <property type="entry name" value="P-loop containing nucleoside triphosphate hydrolases"/>
    <property type="match status" value="1"/>
</dbReference>
<dbReference type="GO" id="GO:0015807">
    <property type="term" value="P:L-amino acid transport"/>
    <property type="evidence" value="ECO:0007669"/>
    <property type="project" value="TreeGrafter"/>
</dbReference>
<name>A0A848HCR1_9BURK</name>